<evidence type="ECO:0000313" key="2">
    <source>
        <dbReference type="EMBL" id="GMA89009.1"/>
    </source>
</evidence>
<comment type="caution">
    <text evidence="2">The sequence shown here is derived from an EMBL/GenBank/DDBJ whole genome shotgun (WGS) entry which is preliminary data.</text>
</comment>
<feature type="region of interest" description="Disordered" evidence="1">
    <location>
        <begin position="133"/>
        <end position="161"/>
    </location>
</feature>
<reference evidence="3" key="1">
    <citation type="journal article" date="2019" name="Int. J. Syst. Evol. Microbiol.">
        <title>The Global Catalogue of Microorganisms (GCM) 10K type strain sequencing project: providing services to taxonomists for standard genome sequencing and annotation.</title>
        <authorList>
            <consortium name="The Broad Institute Genomics Platform"/>
            <consortium name="The Broad Institute Genome Sequencing Center for Infectious Disease"/>
            <person name="Wu L."/>
            <person name="Ma J."/>
        </authorList>
    </citation>
    <scope>NUCLEOTIDE SEQUENCE [LARGE SCALE GENOMIC DNA]</scope>
    <source>
        <strain evidence="3">NBRC 108730</strain>
    </source>
</reference>
<protein>
    <recommendedName>
        <fullName evidence="4">FAD/NAD(P)-binding domain-containing protein</fullName>
    </recommendedName>
</protein>
<feature type="compositionally biased region" description="Low complexity" evidence="1">
    <location>
        <begin position="133"/>
        <end position="153"/>
    </location>
</feature>
<dbReference type="Proteomes" id="UP001157017">
    <property type="component" value="Unassembled WGS sequence"/>
</dbReference>
<accession>A0ABQ6JM81</accession>
<proteinExistence type="predicted"/>
<gene>
    <name evidence="2" type="ORF">GCM10025868_42590</name>
</gene>
<dbReference type="EMBL" id="BSUZ01000001">
    <property type="protein sequence ID" value="GMA89009.1"/>
    <property type="molecule type" value="Genomic_DNA"/>
</dbReference>
<sequence length="161" mass="16278">MLHLGVRAVSVRGGAVVTDAGVVSARCVVVAGDAAAASEPTGLPSVPTHALTTFYHLAEQSPAGRLGRLLHLDGDRRGPVVNTAVVSDVAPTYAAGRGALVSSTVLGDRDEPATEQVVRAQAAAGVRRRPAWLAARAHGAGAERAAGHATPARHPAGGRPR</sequence>
<keyword evidence="3" id="KW-1185">Reference proteome</keyword>
<evidence type="ECO:0000313" key="3">
    <source>
        <dbReference type="Proteomes" id="UP001157017"/>
    </source>
</evidence>
<evidence type="ECO:0008006" key="4">
    <source>
        <dbReference type="Google" id="ProtNLM"/>
    </source>
</evidence>
<evidence type="ECO:0000256" key="1">
    <source>
        <dbReference type="SAM" id="MobiDB-lite"/>
    </source>
</evidence>
<organism evidence="2 3">
    <name type="scientific">Angustibacter aerolatus</name>
    <dbReference type="NCBI Taxonomy" id="1162965"/>
    <lineage>
        <taxon>Bacteria</taxon>
        <taxon>Bacillati</taxon>
        <taxon>Actinomycetota</taxon>
        <taxon>Actinomycetes</taxon>
        <taxon>Kineosporiales</taxon>
        <taxon>Kineosporiaceae</taxon>
    </lineage>
</organism>
<name>A0ABQ6JM81_9ACTN</name>